<evidence type="ECO:0000259" key="1">
    <source>
        <dbReference type="Pfam" id="PF01551"/>
    </source>
</evidence>
<dbReference type="OrthoDB" id="9800107at2"/>
<proteinExistence type="predicted"/>
<dbReference type="Proteomes" id="UP000094256">
    <property type="component" value="Chromosome"/>
</dbReference>
<keyword evidence="3" id="KW-1185">Reference proteome</keyword>
<dbReference type="GO" id="GO:0004222">
    <property type="term" value="F:metalloendopeptidase activity"/>
    <property type="evidence" value="ECO:0007669"/>
    <property type="project" value="TreeGrafter"/>
</dbReference>
<dbReference type="InterPro" id="IPR011055">
    <property type="entry name" value="Dup_hybrid_motif"/>
</dbReference>
<evidence type="ECO:0000313" key="2">
    <source>
        <dbReference type="EMBL" id="AOH86191.1"/>
    </source>
</evidence>
<reference evidence="2 3" key="1">
    <citation type="submission" date="2016-01" db="EMBL/GenBank/DDBJ databases">
        <title>Complete genome and mega plasmid sequence of Sphingomonas panacis DCY99 elicits systemic resistance in rice to Xanthomonas oryzae.</title>
        <authorList>
            <person name="Kim Y.J."/>
            <person name="Yang D.C."/>
            <person name="Sing P."/>
        </authorList>
    </citation>
    <scope>NUCLEOTIDE SEQUENCE [LARGE SCALE GENOMIC DNA]</scope>
    <source>
        <strain evidence="2 3">DCY99</strain>
    </source>
</reference>
<feature type="domain" description="M23ase beta-sheet core" evidence="1">
    <location>
        <begin position="85"/>
        <end position="177"/>
    </location>
</feature>
<name>A0A1B3ZFI7_9SPHN</name>
<dbReference type="PANTHER" id="PTHR21666:SF270">
    <property type="entry name" value="MUREIN HYDROLASE ACTIVATOR ENVC"/>
    <property type="match status" value="1"/>
</dbReference>
<gene>
    <name evidence="2" type="ORF">AWL63_21745</name>
</gene>
<dbReference type="STRING" id="1560345.AWL63_21745"/>
<dbReference type="Gene3D" id="2.70.70.10">
    <property type="entry name" value="Glucose Permease (Domain IIA)"/>
    <property type="match status" value="1"/>
</dbReference>
<dbReference type="InterPro" id="IPR050570">
    <property type="entry name" value="Cell_wall_metabolism_enzyme"/>
</dbReference>
<dbReference type="Pfam" id="PF01551">
    <property type="entry name" value="Peptidase_M23"/>
    <property type="match status" value="1"/>
</dbReference>
<dbReference type="EMBL" id="CP014168">
    <property type="protein sequence ID" value="AOH86191.1"/>
    <property type="molecule type" value="Genomic_DNA"/>
</dbReference>
<dbReference type="PANTHER" id="PTHR21666">
    <property type="entry name" value="PEPTIDASE-RELATED"/>
    <property type="match status" value="1"/>
</dbReference>
<sequence>MGRLGLVLILAAALLVAGWLALLNLPDAPGTTASTSARSHAVPTKPAVQAAPRPPVGLLAVPVAGVARAAITDTWGDPRENGLRAHHGTDIPAAAGTLVTAAAPGVVEKLFESNAGGTTIYVRSPARDWTYYYAHLSGYAPGLHEGQRVRTGDPLGYVGDTGDAGAGNFHLHFSLTRTMPDQHWYEGEDVDPFPYLTGRRVAGSGG</sequence>
<dbReference type="InterPro" id="IPR016047">
    <property type="entry name" value="M23ase_b-sheet_dom"/>
</dbReference>
<protein>
    <submittedName>
        <fullName evidence="2">Peptidase M23</fullName>
    </submittedName>
</protein>
<dbReference type="CDD" id="cd12797">
    <property type="entry name" value="M23_peptidase"/>
    <property type="match status" value="1"/>
</dbReference>
<evidence type="ECO:0000313" key="3">
    <source>
        <dbReference type="Proteomes" id="UP000094256"/>
    </source>
</evidence>
<dbReference type="SUPFAM" id="SSF51261">
    <property type="entry name" value="Duplicated hybrid motif"/>
    <property type="match status" value="1"/>
</dbReference>
<dbReference type="KEGG" id="span:AWL63_21745"/>
<dbReference type="RefSeq" id="WP_069206704.1">
    <property type="nucleotide sequence ID" value="NZ_CP014168.1"/>
</dbReference>
<organism evidence="2 3">
    <name type="scientific">Sphingomonas panacis</name>
    <dbReference type="NCBI Taxonomy" id="1560345"/>
    <lineage>
        <taxon>Bacteria</taxon>
        <taxon>Pseudomonadati</taxon>
        <taxon>Pseudomonadota</taxon>
        <taxon>Alphaproteobacteria</taxon>
        <taxon>Sphingomonadales</taxon>
        <taxon>Sphingomonadaceae</taxon>
        <taxon>Sphingomonas</taxon>
    </lineage>
</organism>
<dbReference type="AlphaFoldDB" id="A0A1B3ZFI7"/>
<accession>A0A1B3ZFI7</accession>